<dbReference type="Proteomes" id="UP001062846">
    <property type="component" value="Chromosome 2"/>
</dbReference>
<protein>
    <submittedName>
        <fullName evidence="1">Uncharacterized protein</fullName>
    </submittedName>
</protein>
<dbReference type="EMBL" id="CM046389">
    <property type="protein sequence ID" value="KAI8568372.1"/>
    <property type="molecule type" value="Genomic_DNA"/>
</dbReference>
<evidence type="ECO:0000313" key="2">
    <source>
        <dbReference type="Proteomes" id="UP001062846"/>
    </source>
</evidence>
<keyword evidence="2" id="KW-1185">Reference proteome</keyword>
<name>A0ACC0PRK2_RHOML</name>
<organism evidence="1 2">
    <name type="scientific">Rhododendron molle</name>
    <name type="common">Chinese azalea</name>
    <name type="synonym">Azalea mollis</name>
    <dbReference type="NCBI Taxonomy" id="49168"/>
    <lineage>
        <taxon>Eukaryota</taxon>
        <taxon>Viridiplantae</taxon>
        <taxon>Streptophyta</taxon>
        <taxon>Embryophyta</taxon>
        <taxon>Tracheophyta</taxon>
        <taxon>Spermatophyta</taxon>
        <taxon>Magnoliopsida</taxon>
        <taxon>eudicotyledons</taxon>
        <taxon>Gunneridae</taxon>
        <taxon>Pentapetalae</taxon>
        <taxon>asterids</taxon>
        <taxon>Ericales</taxon>
        <taxon>Ericaceae</taxon>
        <taxon>Ericoideae</taxon>
        <taxon>Rhodoreae</taxon>
        <taxon>Rhododendron</taxon>
    </lineage>
</organism>
<gene>
    <name evidence="1" type="ORF">RHMOL_Rhmol02G0193400</name>
</gene>
<evidence type="ECO:0000313" key="1">
    <source>
        <dbReference type="EMBL" id="KAI8568372.1"/>
    </source>
</evidence>
<comment type="caution">
    <text evidence="1">The sequence shown here is derived from an EMBL/GenBank/DDBJ whole genome shotgun (WGS) entry which is preliminary data.</text>
</comment>
<accession>A0ACC0PRK2</accession>
<sequence>MRKRPAQKRLLEGPAQKKRREEEEEEEEGEEEQPSLSSGSDSASDPRFRIDLREGDDDDDDSGDDLEDLFDD</sequence>
<reference evidence="1" key="1">
    <citation type="submission" date="2022-02" db="EMBL/GenBank/DDBJ databases">
        <title>Plant Genome Project.</title>
        <authorList>
            <person name="Zhang R.-G."/>
        </authorList>
    </citation>
    <scope>NUCLEOTIDE SEQUENCE</scope>
    <source>
        <strain evidence="1">AT1</strain>
    </source>
</reference>
<proteinExistence type="predicted"/>